<evidence type="ECO:0000256" key="12">
    <source>
        <dbReference type="ARBA" id="ARBA00022695"/>
    </source>
</evidence>
<dbReference type="Pfam" id="PF01148">
    <property type="entry name" value="CTP_transf_1"/>
    <property type="match status" value="1"/>
</dbReference>
<evidence type="ECO:0000256" key="2">
    <source>
        <dbReference type="ARBA" id="ARBA00004651"/>
    </source>
</evidence>
<keyword evidence="13 24" id="KW-1133">Transmembrane helix</keyword>
<evidence type="ECO:0000256" key="13">
    <source>
        <dbReference type="ARBA" id="ARBA00022989"/>
    </source>
</evidence>
<dbReference type="AlphaFoldDB" id="A0A517NGG9"/>
<feature type="transmembrane region" description="Helical" evidence="24">
    <location>
        <begin position="247"/>
        <end position="267"/>
    </location>
</feature>
<feature type="transmembrane region" description="Helical" evidence="24">
    <location>
        <begin position="68"/>
        <end position="87"/>
    </location>
</feature>
<feature type="transmembrane region" description="Helical" evidence="24">
    <location>
        <begin position="136"/>
        <end position="155"/>
    </location>
</feature>
<evidence type="ECO:0000256" key="1">
    <source>
        <dbReference type="ARBA" id="ARBA00001698"/>
    </source>
</evidence>
<comment type="pathway">
    <text evidence="3">Phospholipid metabolism; CDP-diacylglycerol biosynthesis; CDP-diacylglycerol from sn-glycerol 3-phosphate: step 3/3.</text>
</comment>
<comment type="pathway">
    <text evidence="4">Lipid metabolism.</text>
</comment>
<proteinExistence type="inferred from homology"/>
<dbReference type="GO" id="GO:0004605">
    <property type="term" value="F:phosphatidate cytidylyltransferase activity"/>
    <property type="evidence" value="ECO:0007669"/>
    <property type="project" value="UniProtKB-EC"/>
</dbReference>
<feature type="transmembrane region" description="Helical" evidence="24">
    <location>
        <begin position="99"/>
        <end position="116"/>
    </location>
</feature>
<evidence type="ECO:0000256" key="4">
    <source>
        <dbReference type="ARBA" id="ARBA00005189"/>
    </source>
</evidence>
<keyword evidence="11 24" id="KW-0812">Transmembrane</keyword>
<evidence type="ECO:0000256" key="18">
    <source>
        <dbReference type="ARBA" id="ARBA00029893"/>
    </source>
</evidence>
<evidence type="ECO:0000256" key="6">
    <source>
        <dbReference type="ARBA" id="ARBA00012487"/>
    </source>
</evidence>
<dbReference type="GO" id="GO:0005886">
    <property type="term" value="C:plasma membrane"/>
    <property type="evidence" value="ECO:0007669"/>
    <property type="project" value="UniProtKB-SubCell"/>
</dbReference>
<evidence type="ECO:0000256" key="10">
    <source>
        <dbReference type="ARBA" id="ARBA00022679"/>
    </source>
</evidence>
<dbReference type="Proteomes" id="UP000318538">
    <property type="component" value="Chromosome"/>
</dbReference>
<evidence type="ECO:0000256" key="20">
    <source>
        <dbReference type="ARBA" id="ARBA00032253"/>
    </source>
</evidence>
<keyword evidence="8" id="KW-1003">Cell membrane</keyword>
<protein>
    <recommendedName>
        <fullName evidence="7">Phosphatidate cytidylyltransferase</fullName>
        <ecNumber evidence="6">2.7.7.41</ecNumber>
    </recommendedName>
    <alternativeName>
        <fullName evidence="20">CDP-DAG synthase</fullName>
    </alternativeName>
    <alternativeName>
        <fullName evidence="22">CDP-DG synthase</fullName>
    </alternativeName>
    <alternativeName>
        <fullName evidence="18">CDP-diacylglycerol synthase</fullName>
    </alternativeName>
    <alternativeName>
        <fullName evidence="21">CDP-diglyceride pyrophosphorylase</fullName>
    </alternativeName>
    <alternativeName>
        <fullName evidence="23">CDP-diglyceride synthase</fullName>
    </alternativeName>
    <alternativeName>
        <fullName evidence="19">CTP:phosphatidate cytidylyltransferase</fullName>
    </alternativeName>
</protein>
<gene>
    <name evidence="25" type="primary">cdsA_3</name>
    <name evidence="25" type="ORF">K227x_46380</name>
</gene>
<sequence length="314" mass="32017">MLIDRLRTSAVLILVVAALLHADAHWSMPGCEGLWLLPLLFFFALGTTADLCGLLAASGHDVARRDTMIATGLVTGAAAIPLAWPIFGATYPADCPVGRLGWIVIAGVGATFLILIAEMNRYAAGKKGTIERTSAAIFMSLYVGLPMALLVSLRMMGSGNWGLAALLTMIATTKSADAGAYFSGKAFGKHKLVPRLSPGKTRQGAVGGIVTATIVAFACLQWLFPLIADGASGPVSAPSIPGLDTSIGGALLLGPLLAIAGMIGDLAESLIKRAAGAKDSGSLLPGLGGVWDVTDSLIAAVMPAFLCFAAGVGS</sequence>
<evidence type="ECO:0000256" key="21">
    <source>
        <dbReference type="ARBA" id="ARBA00032396"/>
    </source>
</evidence>
<evidence type="ECO:0000256" key="3">
    <source>
        <dbReference type="ARBA" id="ARBA00005119"/>
    </source>
</evidence>
<keyword evidence="10 25" id="KW-0808">Transferase</keyword>
<feature type="transmembrane region" description="Helical" evidence="24">
    <location>
        <begin position="161"/>
        <end position="183"/>
    </location>
</feature>
<dbReference type="GO" id="GO:0016024">
    <property type="term" value="P:CDP-diacylglycerol biosynthetic process"/>
    <property type="evidence" value="ECO:0007669"/>
    <property type="project" value="TreeGrafter"/>
</dbReference>
<dbReference type="EMBL" id="CP036525">
    <property type="protein sequence ID" value="QDT06229.1"/>
    <property type="molecule type" value="Genomic_DNA"/>
</dbReference>
<accession>A0A517NGG9</accession>
<dbReference type="EC" id="2.7.7.41" evidence="6"/>
<evidence type="ECO:0000256" key="14">
    <source>
        <dbReference type="ARBA" id="ARBA00023098"/>
    </source>
</evidence>
<evidence type="ECO:0000256" key="24">
    <source>
        <dbReference type="SAM" id="Phobius"/>
    </source>
</evidence>
<keyword evidence="26" id="KW-1185">Reference proteome</keyword>
<comment type="subcellular location">
    <subcellularLocation>
        <location evidence="2">Cell membrane</location>
        <topology evidence="2">Multi-pass membrane protein</topology>
    </subcellularLocation>
</comment>
<feature type="transmembrane region" description="Helical" evidence="24">
    <location>
        <begin position="204"/>
        <end position="227"/>
    </location>
</feature>
<keyword evidence="9" id="KW-0444">Lipid biosynthesis</keyword>
<evidence type="ECO:0000256" key="7">
    <source>
        <dbReference type="ARBA" id="ARBA00019373"/>
    </source>
</evidence>
<feature type="transmembrane region" description="Helical" evidence="24">
    <location>
        <begin position="34"/>
        <end position="56"/>
    </location>
</feature>
<evidence type="ECO:0000256" key="19">
    <source>
        <dbReference type="ARBA" id="ARBA00031825"/>
    </source>
</evidence>
<dbReference type="RefSeq" id="WP_246146017.1">
    <property type="nucleotide sequence ID" value="NZ_CP036525.1"/>
</dbReference>
<reference evidence="25 26" key="1">
    <citation type="submission" date="2019-02" db="EMBL/GenBank/DDBJ databases">
        <title>Deep-cultivation of Planctomycetes and their phenomic and genomic characterization uncovers novel biology.</title>
        <authorList>
            <person name="Wiegand S."/>
            <person name="Jogler M."/>
            <person name="Boedeker C."/>
            <person name="Pinto D."/>
            <person name="Vollmers J."/>
            <person name="Rivas-Marin E."/>
            <person name="Kohn T."/>
            <person name="Peeters S.H."/>
            <person name="Heuer A."/>
            <person name="Rast P."/>
            <person name="Oberbeckmann S."/>
            <person name="Bunk B."/>
            <person name="Jeske O."/>
            <person name="Meyerdierks A."/>
            <person name="Storesund J.E."/>
            <person name="Kallscheuer N."/>
            <person name="Luecker S."/>
            <person name="Lage O.M."/>
            <person name="Pohl T."/>
            <person name="Merkel B.J."/>
            <person name="Hornburger P."/>
            <person name="Mueller R.-W."/>
            <person name="Bruemmer F."/>
            <person name="Labrenz M."/>
            <person name="Spormann A.M."/>
            <person name="Op den Camp H."/>
            <person name="Overmann J."/>
            <person name="Amann R."/>
            <person name="Jetten M.S.M."/>
            <person name="Mascher T."/>
            <person name="Medema M.H."/>
            <person name="Devos D.P."/>
            <person name="Kaster A.-K."/>
            <person name="Ovreas L."/>
            <person name="Rohde M."/>
            <person name="Galperin M.Y."/>
            <person name="Jogler C."/>
        </authorList>
    </citation>
    <scope>NUCLEOTIDE SEQUENCE [LARGE SCALE GENOMIC DNA]</scope>
    <source>
        <strain evidence="25 26">K22_7</strain>
    </source>
</reference>
<dbReference type="PANTHER" id="PTHR46382">
    <property type="entry name" value="PHOSPHATIDATE CYTIDYLYLTRANSFERASE"/>
    <property type="match status" value="1"/>
</dbReference>
<comment type="similarity">
    <text evidence="5">Belongs to the CDS family.</text>
</comment>
<keyword evidence="12 25" id="KW-0548">Nucleotidyltransferase</keyword>
<keyword evidence="14" id="KW-0443">Lipid metabolism</keyword>
<evidence type="ECO:0000256" key="16">
    <source>
        <dbReference type="ARBA" id="ARBA00023209"/>
    </source>
</evidence>
<evidence type="ECO:0000256" key="9">
    <source>
        <dbReference type="ARBA" id="ARBA00022516"/>
    </source>
</evidence>
<evidence type="ECO:0000256" key="17">
    <source>
        <dbReference type="ARBA" id="ARBA00023264"/>
    </source>
</evidence>
<evidence type="ECO:0000256" key="15">
    <source>
        <dbReference type="ARBA" id="ARBA00023136"/>
    </source>
</evidence>
<evidence type="ECO:0000256" key="23">
    <source>
        <dbReference type="ARBA" id="ARBA00033406"/>
    </source>
</evidence>
<dbReference type="KEGG" id="rlc:K227x_46380"/>
<comment type="catalytic activity">
    <reaction evidence="1">
        <text>a 1,2-diacyl-sn-glycero-3-phosphate + CTP + H(+) = a CDP-1,2-diacyl-sn-glycerol + diphosphate</text>
        <dbReference type="Rhea" id="RHEA:16229"/>
        <dbReference type="ChEBI" id="CHEBI:15378"/>
        <dbReference type="ChEBI" id="CHEBI:33019"/>
        <dbReference type="ChEBI" id="CHEBI:37563"/>
        <dbReference type="ChEBI" id="CHEBI:58332"/>
        <dbReference type="ChEBI" id="CHEBI:58608"/>
        <dbReference type="EC" id="2.7.7.41"/>
    </reaction>
</comment>
<evidence type="ECO:0000256" key="8">
    <source>
        <dbReference type="ARBA" id="ARBA00022475"/>
    </source>
</evidence>
<evidence type="ECO:0000313" key="26">
    <source>
        <dbReference type="Proteomes" id="UP000318538"/>
    </source>
</evidence>
<evidence type="ECO:0000256" key="11">
    <source>
        <dbReference type="ARBA" id="ARBA00022692"/>
    </source>
</evidence>
<evidence type="ECO:0000256" key="5">
    <source>
        <dbReference type="ARBA" id="ARBA00010185"/>
    </source>
</evidence>
<keyword evidence="15 24" id="KW-0472">Membrane</keyword>
<organism evidence="25 26">
    <name type="scientific">Rubripirellula lacrimiformis</name>
    <dbReference type="NCBI Taxonomy" id="1930273"/>
    <lineage>
        <taxon>Bacteria</taxon>
        <taxon>Pseudomonadati</taxon>
        <taxon>Planctomycetota</taxon>
        <taxon>Planctomycetia</taxon>
        <taxon>Pirellulales</taxon>
        <taxon>Pirellulaceae</taxon>
        <taxon>Rubripirellula</taxon>
    </lineage>
</organism>
<dbReference type="PANTHER" id="PTHR46382:SF1">
    <property type="entry name" value="PHOSPHATIDATE CYTIDYLYLTRANSFERASE"/>
    <property type="match status" value="1"/>
</dbReference>
<keyword evidence="17" id="KW-1208">Phospholipid metabolism</keyword>
<keyword evidence="16" id="KW-0594">Phospholipid biosynthesis</keyword>
<evidence type="ECO:0000256" key="22">
    <source>
        <dbReference type="ARBA" id="ARBA00032743"/>
    </source>
</evidence>
<name>A0A517NGG9_9BACT</name>
<evidence type="ECO:0000313" key="25">
    <source>
        <dbReference type="EMBL" id="QDT06229.1"/>
    </source>
</evidence>